<feature type="transmembrane region" description="Helical" evidence="6">
    <location>
        <begin position="118"/>
        <end position="138"/>
    </location>
</feature>
<dbReference type="Gene3D" id="3.40.50.80">
    <property type="entry name" value="Nucleotide-binding domain of ferredoxin-NADP reductase (FNR) module"/>
    <property type="match status" value="1"/>
</dbReference>
<evidence type="ECO:0000256" key="2">
    <source>
        <dbReference type="ARBA" id="ARBA00022630"/>
    </source>
</evidence>
<keyword evidence="7" id="KW-0732">Signal</keyword>
<keyword evidence="6" id="KW-0472">Membrane</keyword>
<evidence type="ECO:0000313" key="8">
    <source>
        <dbReference type="EMBL" id="CAE0402087.1"/>
    </source>
</evidence>
<evidence type="ECO:0000256" key="7">
    <source>
        <dbReference type="SAM" id="SignalP"/>
    </source>
</evidence>
<dbReference type="EMBL" id="HBIM01000437">
    <property type="protein sequence ID" value="CAE0402087.1"/>
    <property type="molecule type" value="Transcribed_RNA"/>
</dbReference>
<dbReference type="PANTHER" id="PTHR19370">
    <property type="entry name" value="NADH-CYTOCHROME B5 REDUCTASE"/>
    <property type="match status" value="1"/>
</dbReference>
<evidence type="ECO:0000256" key="5">
    <source>
        <dbReference type="PIRSR" id="PIRSR601834-1"/>
    </source>
</evidence>
<protein>
    <recommendedName>
        <fullName evidence="9">FAD-binding FR-type domain-containing protein</fullName>
    </recommendedName>
</protein>
<feature type="binding site" evidence="5">
    <location>
        <position position="253"/>
    </location>
    <ligand>
        <name>FAD</name>
        <dbReference type="ChEBI" id="CHEBI:57692"/>
    </ligand>
</feature>
<dbReference type="GO" id="GO:0071949">
    <property type="term" value="F:FAD binding"/>
    <property type="evidence" value="ECO:0007669"/>
    <property type="project" value="TreeGrafter"/>
</dbReference>
<name>A0A7S3KXF0_9STRA</name>
<dbReference type="GO" id="GO:0016491">
    <property type="term" value="F:oxidoreductase activity"/>
    <property type="evidence" value="ECO:0007669"/>
    <property type="project" value="UniProtKB-KW"/>
</dbReference>
<keyword evidence="2 5" id="KW-0285">Flavoprotein</keyword>
<evidence type="ECO:0000256" key="4">
    <source>
        <dbReference type="ARBA" id="ARBA00023002"/>
    </source>
</evidence>
<keyword evidence="6" id="KW-1133">Transmembrane helix</keyword>
<organism evidence="8">
    <name type="scientific">Amphora coffeiformis</name>
    <dbReference type="NCBI Taxonomy" id="265554"/>
    <lineage>
        <taxon>Eukaryota</taxon>
        <taxon>Sar</taxon>
        <taxon>Stramenopiles</taxon>
        <taxon>Ochrophyta</taxon>
        <taxon>Bacillariophyta</taxon>
        <taxon>Bacillariophyceae</taxon>
        <taxon>Bacillariophycidae</taxon>
        <taxon>Thalassiophysales</taxon>
        <taxon>Catenulaceae</taxon>
        <taxon>Amphora</taxon>
    </lineage>
</organism>
<proteinExistence type="predicted"/>
<evidence type="ECO:0000256" key="6">
    <source>
        <dbReference type="SAM" id="Phobius"/>
    </source>
</evidence>
<dbReference type="SUPFAM" id="SSF52343">
    <property type="entry name" value="Ferredoxin reductase-like, C-terminal NADP-linked domain"/>
    <property type="match status" value="1"/>
</dbReference>
<dbReference type="InterPro" id="IPR001834">
    <property type="entry name" value="CBR-like"/>
</dbReference>
<feature type="binding site" evidence="5">
    <location>
        <position position="257"/>
    </location>
    <ligand>
        <name>FAD</name>
        <dbReference type="ChEBI" id="CHEBI:57692"/>
    </ligand>
</feature>
<dbReference type="AlphaFoldDB" id="A0A7S3KXF0"/>
<feature type="signal peptide" evidence="7">
    <location>
        <begin position="1"/>
        <end position="27"/>
    </location>
</feature>
<comment type="cofactor">
    <cofactor evidence="1 5">
        <name>FAD</name>
        <dbReference type="ChEBI" id="CHEBI:57692"/>
    </cofactor>
</comment>
<evidence type="ECO:0000256" key="3">
    <source>
        <dbReference type="ARBA" id="ARBA00022827"/>
    </source>
</evidence>
<dbReference type="InterPro" id="IPR039261">
    <property type="entry name" value="FNR_nucleotide-bd"/>
</dbReference>
<sequence length="430" mass="47045">MKRKRDTVCVAFLSLATPMISLPVTTAFQPAPGGGHGGLNRFRLHPLSMSALPGTPMNAARSVKPLIEVSLDRPLLTDMFIGEATKKTTGPNLLARIWQTVTGAVSGVGGSGLLSSNVVRVAVIAFLIAFAATMLFRLPGGMAQSLSKFFKTLNGRIERFVERVKPDEEGIPMPFEEGNEGWGVSTLRSRKRLGKTNFIQYEFELPEPDYVLPLELGQQVSLCCLDNEGNVARGDFFPFSPTGKTKPGSFSVLVPNKTPEENIVLLGLEAANFCRVVKQELKIGDEVAIKPGDTRLNYRGQYLPVTDILYVACGNGIVPVLEQARAVLPRGSSSVAAVTVVWINEETKDFDVLAEVLEKEYFKYSDKLAVSCIVDSPRRRDWSDNNEINAAVPDFKQGTMAVLAGPTDLMEKAFYYLEDRGYPSDTICVL</sequence>
<reference evidence="8" key="1">
    <citation type="submission" date="2021-01" db="EMBL/GenBank/DDBJ databases">
        <authorList>
            <person name="Corre E."/>
            <person name="Pelletier E."/>
            <person name="Niang G."/>
            <person name="Scheremetjew M."/>
            <person name="Finn R."/>
            <person name="Kale V."/>
            <person name="Holt S."/>
            <person name="Cochrane G."/>
            <person name="Meng A."/>
            <person name="Brown T."/>
            <person name="Cohen L."/>
        </authorList>
    </citation>
    <scope>NUCLEOTIDE SEQUENCE</scope>
    <source>
        <strain evidence="8">CCMP127</strain>
    </source>
</reference>
<gene>
    <name evidence="8" type="ORF">ACOF00016_LOCUS382</name>
</gene>
<evidence type="ECO:0008006" key="9">
    <source>
        <dbReference type="Google" id="ProtNLM"/>
    </source>
</evidence>
<accession>A0A7S3KXF0</accession>
<feature type="binding site" evidence="5">
    <location>
        <position position="233"/>
    </location>
    <ligand>
        <name>FAD</name>
        <dbReference type="ChEBI" id="CHEBI:57692"/>
    </ligand>
</feature>
<evidence type="ECO:0000256" key="1">
    <source>
        <dbReference type="ARBA" id="ARBA00001974"/>
    </source>
</evidence>
<feature type="chain" id="PRO_5031360161" description="FAD-binding FR-type domain-containing protein" evidence="7">
    <location>
        <begin position="28"/>
        <end position="430"/>
    </location>
</feature>
<keyword evidence="6" id="KW-0812">Transmembrane</keyword>
<dbReference type="PANTHER" id="PTHR19370:SF185">
    <property type="entry name" value="NADH-CYTOCHROME B5 REDUCTASE"/>
    <property type="match status" value="1"/>
</dbReference>
<keyword evidence="4" id="KW-0560">Oxidoreductase</keyword>
<keyword evidence="3 5" id="KW-0274">FAD</keyword>